<gene>
    <name evidence="8" type="primary">lepB</name>
    <name evidence="8" type="ORF">ACFQBQ_07295</name>
</gene>
<keyword evidence="5 6" id="KW-0378">Hydrolase</keyword>
<keyword evidence="6" id="KW-0812">Transmembrane</keyword>
<dbReference type="PROSITE" id="PS00761">
    <property type="entry name" value="SPASE_I_3"/>
    <property type="match status" value="1"/>
</dbReference>
<dbReference type="RefSeq" id="WP_263371765.1">
    <property type="nucleotide sequence ID" value="NZ_JAGSYD010000003.1"/>
</dbReference>
<comment type="catalytic activity">
    <reaction evidence="1 6">
        <text>Cleavage of hydrophobic, N-terminal signal or leader sequences from secreted and periplasmic proteins.</text>
        <dbReference type="EC" id="3.4.21.89"/>
    </reaction>
</comment>
<dbReference type="EMBL" id="JBHSWI010000001">
    <property type="protein sequence ID" value="MFC6645392.1"/>
    <property type="molecule type" value="Genomic_DNA"/>
</dbReference>
<dbReference type="Pfam" id="PF10502">
    <property type="entry name" value="Peptidase_S26"/>
    <property type="match status" value="1"/>
</dbReference>
<dbReference type="InterPro" id="IPR019758">
    <property type="entry name" value="Pept_S26A_signal_pept_1_CS"/>
</dbReference>
<dbReference type="PANTHER" id="PTHR43390:SF1">
    <property type="entry name" value="CHLOROPLAST PROCESSING PEPTIDASE"/>
    <property type="match status" value="1"/>
</dbReference>
<dbReference type="NCBIfam" id="TIGR02227">
    <property type="entry name" value="sigpep_I_bact"/>
    <property type="match status" value="1"/>
</dbReference>
<feature type="transmembrane region" description="Helical" evidence="6">
    <location>
        <begin position="15"/>
        <end position="37"/>
    </location>
</feature>
<comment type="subcellular location">
    <subcellularLocation>
        <location evidence="6">Membrane</location>
        <topology evidence="6">Single-pass type II membrane protein</topology>
    </subcellularLocation>
</comment>
<protein>
    <recommendedName>
        <fullName evidence="4 6">Signal peptidase I</fullName>
        <ecNumber evidence="3 6">3.4.21.89</ecNumber>
    </recommendedName>
</protein>
<evidence type="ECO:0000256" key="2">
    <source>
        <dbReference type="ARBA" id="ARBA00009370"/>
    </source>
</evidence>
<keyword evidence="6" id="KW-0472">Membrane</keyword>
<evidence type="ECO:0000256" key="6">
    <source>
        <dbReference type="RuleBase" id="RU362042"/>
    </source>
</evidence>
<dbReference type="InterPro" id="IPR000223">
    <property type="entry name" value="Pept_S26A_signal_pept_1"/>
</dbReference>
<evidence type="ECO:0000256" key="1">
    <source>
        <dbReference type="ARBA" id="ARBA00000677"/>
    </source>
</evidence>
<dbReference type="InterPro" id="IPR019533">
    <property type="entry name" value="Peptidase_S26"/>
</dbReference>
<comment type="caution">
    <text evidence="8">The sequence shown here is derived from an EMBL/GenBank/DDBJ whole genome shotgun (WGS) entry which is preliminary data.</text>
</comment>
<dbReference type="Proteomes" id="UP001596391">
    <property type="component" value="Unassembled WGS sequence"/>
</dbReference>
<evidence type="ECO:0000256" key="3">
    <source>
        <dbReference type="ARBA" id="ARBA00013208"/>
    </source>
</evidence>
<evidence type="ECO:0000256" key="4">
    <source>
        <dbReference type="ARBA" id="ARBA00019232"/>
    </source>
</evidence>
<evidence type="ECO:0000256" key="5">
    <source>
        <dbReference type="ARBA" id="ARBA00022801"/>
    </source>
</evidence>
<name>A0ABW1Z7M3_9BACT</name>
<dbReference type="PROSITE" id="PS00760">
    <property type="entry name" value="SPASE_I_2"/>
    <property type="match status" value="1"/>
</dbReference>
<keyword evidence="6" id="KW-1133">Transmembrane helix</keyword>
<keyword evidence="6" id="KW-0645">Protease</keyword>
<feature type="domain" description="Peptidase S26" evidence="7">
    <location>
        <begin position="19"/>
        <end position="208"/>
    </location>
</feature>
<dbReference type="Gene3D" id="2.10.109.10">
    <property type="entry name" value="Umud Fragment, subunit A"/>
    <property type="match status" value="1"/>
</dbReference>
<dbReference type="GO" id="GO:0009003">
    <property type="term" value="F:signal peptidase activity"/>
    <property type="evidence" value="ECO:0007669"/>
    <property type="project" value="UniProtKB-EC"/>
</dbReference>
<organism evidence="8 9">
    <name type="scientific">Granulicella cerasi</name>
    <dbReference type="NCBI Taxonomy" id="741063"/>
    <lineage>
        <taxon>Bacteria</taxon>
        <taxon>Pseudomonadati</taxon>
        <taxon>Acidobacteriota</taxon>
        <taxon>Terriglobia</taxon>
        <taxon>Terriglobales</taxon>
        <taxon>Acidobacteriaceae</taxon>
        <taxon>Granulicella</taxon>
    </lineage>
</organism>
<keyword evidence="9" id="KW-1185">Reference proteome</keyword>
<sequence>MSQPPQPRRHARPGVALVVRSLLELLVIAIFVVTFVLQPIRIPTRSMVPTLHVGDMVLGNKQAFAQEGVWAWVFPRRTVQRGDVAVFRFPPDPKVDLIKRVVGLPGDRIRLRDGRVLVNGKPLAERYAYYAPAPFNSFRDDFPTLRELDPNVDPQWWQQMRTSIHGAEITVPQDSYFMLGDNRNESEDSRYWGFVPSGELVAQPVLVYLSPDSGDSSSVGQRLRELRRGFHTLN</sequence>
<dbReference type="CDD" id="cd06530">
    <property type="entry name" value="S26_SPase_I"/>
    <property type="match status" value="1"/>
</dbReference>
<proteinExistence type="inferred from homology"/>
<evidence type="ECO:0000313" key="8">
    <source>
        <dbReference type="EMBL" id="MFC6645392.1"/>
    </source>
</evidence>
<dbReference type="InterPro" id="IPR036286">
    <property type="entry name" value="LexA/Signal_pep-like_sf"/>
</dbReference>
<evidence type="ECO:0000313" key="9">
    <source>
        <dbReference type="Proteomes" id="UP001596391"/>
    </source>
</evidence>
<dbReference type="EC" id="3.4.21.89" evidence="3 6"/>
<evidence type="ECO:0000259" key="7">
    <source>
        <dbReference type="Pfam" id="PF10502"/>
    </source>
</evidence>
<accession>A0ABW1Z7M3</accession>
<dbReference type="InterPro" id="IPR019757">
    <property type="entry name" value="Pept_S26A_signal_pept_1_Lys-AS"/>
</dbReference>
<dbReference type="PANTHER" id="PTHR43390">
    <property type="entry name" value="SIGNAL PEPTIDASE I"/>
    <property type="match status" value="1"/>
</dbReference>
<reference evidence="9" key="1">
    <citation type="journal article" date="2019" name="Int. J. Syst. Evol. Microbiol.">
        <title>The Global Catalogue of Microorganisms (GCM) 10K type strain sequencing project: providing services to taxonomists for standard genome sequencing and annotation.</title>
        <authorList>
            <consortium name="The Broad Institute Genomics Platform"/>
            <consortium name="The Broad Institute Genome Sequencing Center for Infectious Disease"/>
            <person name="Wu L."/>
            <person name="Ma J."/>
        </authorList>
    </citation>
    <scope>NUCLEOTIDE SEQUENCE [LARGE SCALE GENOMIC DNA]</scope>
    <source>
        <strain evidence="9">CGMCC 1.16026</strain>
    </source>
</reference>
<dbReference type="SUPFAM" id="SSF51306">
    <property type="entry name" value="LexA/Signal peptidase"/>
    <property type="match status" value="1"/>
</dbReference>
<comment type="similarity">
    <text evidence="2 6">Belongs to the peptidase S26 family.</text>
</comment>
<dbReference type="PRINTS" id="PR00727">
    <property type="entry name" value="LEADERPTASE"/>
</dbReference>